<feature type="compositionally biased region" description="Basic and acidic residues" evidence="1">
    <location>
        <begin position="138"/>
        <end position="162"/>
    </location>
</feature>
<evidence type="ECO:0000313" key="2">
    <source>
        <dbReference type="EMBL" id="KAF9699370.1"/>
    </source>
</evidence>
<comment type="caution">
    <text evidence="2">The sequence shown here is derived from an EMBL/GenBank/DDBJ whole genome shotgun (WGS) entry which is preliminary data.</text>
</comment>
<protein>
    <submittedName>
        <fullName evidence="2">Uncharacterized protein</fullName>
    </submittedName>
</protein>
<feature type="compositionally biased region" description="Acidic residues" evidence="1">
    <location>
        <begin position="101"/>
        <end position="116"/>
    </location>
</feature>
<evidence type="ECO:0000313" key="3">
    <source>
        <dbReference type="Proteomes" id="UP000651452"/>
    </source>
</evidence>
<name>A0A8H7MLF2_9PLEO</name>
<dbReference type="Proteomes" id="UP000651452">
    <property type="component" value="Unassembled WGS sequence"/>
</dbReference>
<feature type="region of interest" description="Disordered" evidence="1">
    <location>
        <begin position="15"/>
        <end position="73"/>
    </location>
</feature>
<evidence type="ECO:0000256" key="1">
    <source>
        <dbReference type="SAM" id="MobiDB-lite"/>
    </source>
</evidence>
<organism evidence="2 3">
    <name type="scientific">Ascochyta lentis</name>
    <dbReference type="NCBI Taxonomy" id="205686"/>
    <lineage>
        <taxon>Eukaryota</taxon>
        <taxon>Fungi</taxon>
        <taxon>Dikarya</taxon>
        <taxon>Ascomycota</taxon>
        <taxon>Pezizomycotina</taxon>
        <taxon>Dothideomycetes</taxon>
        <taxon>Pleosporomycetidae</taxon>
        <taxon>Pleosporales</taxon>
        <taxon>Pleosporineae</taxon>
        <taxon>Didymellaceae</taxon>
        <taxon>Ascochyta</taxon>
    </lineage>
</organism>
<accession>A0A8H7MLF2</accession>
<dbReference type="OrthoDB" id="3796057at2759"/>
<gene>
    <name evidence="2" type="ORF">EKO04_002534</name>
</gene>
<feature type="region of interest" description="Disordered" evidence="1">
    <location>
        <begin position="243"/>
        <end position="265"/>
    </location>
</feature>
<feature type="compositionally biased region" description="Basic and acidic residues" evidence="1">
    <location>
        <begin position="171"/>
        <end position="183"/>
    </location>
</feature>
<dbReference type="AlphaFoldDB" id="A0A8H7MLF2"/>
<reference evidence="2" key="2">
    <citation type="submission" date="2020-09" db="EMBL/GenBank/DDBJ databases">
        <title>Reference genome assembly for Australian Ascochyta lentis isolate Al4.</title>
        <authorList>
            <person name="Lee R.C."/>
            <person name="Farfan-Caceres L.M."/>
            <person name="Debler J.W."/>
            <person name="Williams A.H."/>
            <person name="Henares B.M."/>
        </authorList>
    </citation>
    <scope>NUCLEOTIDE SEQUENCE</scope>
    <source>
        <strain evidence="2">Al4</strain>
    </source>
</reference>
<keyword evidence="3" id="KW-1185">Reference proteome</keyword>
<proteinExistence type="predicted"/>
<sequence>MPPPPLRLISLEASLQSHGNDTLPPSPSRRGSGPSTFSPADCRALKKILRDVGNSSPPSTPSPPDLGEQLFTNTDCTSDNIDCGAVDDNHHLVGNEATDTGYEDEDDSMELSDSLEDIAAGDSVSVPEKYTLRTVSCSDRRPQDRVSTHDKKDRLRYSDRRSLGAKYPRARQQEQEYKKSAETKEDDTVEDIMNLPGKRAPPARPQDLGRNNSDRQPIPDDIKQLNRMRLSMERVLENELVEQERRTCEQEPGVFLPGHDDPRRSATISMKQQPVDEASDADNEDNDTIDDTAETKHVKGAQIPVPHLKAPTTPVVMLPRTQDVSMLLVPNTPITTAQASAPNHVRIATDQTVPETPFTKTLNYFRQYKGVENSPFKRRRNTALPQEITTVGGIDIDAEDKSFPEEQEEPRHIAPHTVHTSALPMRSALADLEGMALPRASSEEEQDTIVRAGEPHQAHAVLNNAPEDISKENGACTQSETDNTQRQLILYPQHPAFLKAIGMIPATIFWMTAAPIVKYTNVTVDFLVDKLRDTYL</sequence>
<reference evidence="2" key="1">
    <citation type="submission" date="2018-12" db="EMBL/GenBank/DDBJ databases">
        <authorList>
            <person name="Syme R.A."/>
            <person name="Farfan-Caceres L."/>
            <person name="Lichtenzveig J."/>
        </authorList>
    </citation>
    <scope>NUCLEOTIDE SEQUENCE</scope>
    <source>
        <strain evidence="2">Al4</strain>
    </source>
</reference>
<feature type="region of interest" description="Disordered" evidence="1">
    <location>
        <begin position="87"/>
        <end position="221"/>
    </location>
</feature>
<dbReference type="EMBL" id="RZGK01000004">
    <property type="protein sequence ID" value="KAF9699370.1"/>
    <property type="molecule type" value="Genomic_DNA"/>
</dbReference>